<dbReference type="AlphaFoldDB" id="A0A2T0K074"/>
<accession>A0A2T0K074</accession>
<evidence type="ECO:0000313" key="2">
    <source>
        <dbReference type="Proteomes" id="UP000239415"/>
    </source>
</evidence>
<organism evidence="1 2">
    <name type="scientific">Actinoplanes italicus</name>
    <dbReference type="NCBI Taxonomy" id="113567"/>
    <lineage>
        <taxon>Bacteria</taxon>
        <taxon>Bacillati</taxon>
        <taxon>Actinomycetota</taxon>
        <taxon>Actinomycetes</taxon>
        <taxon>Micromonosporales</taxon>
        <taxon>Micromonosporaceae</taxon>
        <taxon>Actinoplanes</taxon>
    </lineage>
</organism>
<dbReference type="EMBL" id="PVMZ01000021">
    <property type="protein sequence ID" value="PRX15970.1"/>
    <property type="molecule type" value="Genomic_DNA"/>
</dbReference>
<protein>
    <submittedName>
        <fullName evidence="1">Uncharacterized protein</fullName>
    </submittedName>
</protein>
<evidence type="ECO:0000313" key="1">
    <source>
        <dbReference type="EMBL" id="PRX15970.1"/>
    </source>
</evidence>
<sequence>MGEPYATRRIPVQSIRGNDDEATSALRLLFYLGEVERQAEIFNEEIEDAIGSALREDDSVRVWRHLQAAMFAGIVVSRMVTLGPDPKPDGWPGTKSEGRKAAKMAAEWRVRELRRVLALPDSEDGTLIYKVKTLRDSLEHIDERMDLALYSTNVPSISDWYLSDGHFLGPAEDVDGNETLAGLRAFFPEGGVAIFHKTLFDVFLLDIDMLRLRHNAREAQAEISSTLTGRLPFGGGRLSRVPLTAGKRLNWWKEKKRDIWASMAPPVRPDGYIRLWMQVLDKE</sequence>
<reference evidence="1 2" key="1">
    <citation type="submission" date="2018-03" db="EMBL/GenBank/DDBJ databases">
        <title>Genomic Encyclopedia of Archaeal and Bacterial Type Strains, Phase II (KMG-II): from individual species to whole genera.</title>
        <authorList>
            <person name="Goeker M."/>
        </authorList>
    </citation>
    <scope>NUCLEOTIDE SEQUENCE [LARGE SCALE GENOMIC DNA]</scope>
    <source>
        <strain evidence="1 2">DSM 43146</strain>
    </source>
</reference>
<dbReference type="OrthoDB" id="3374792at2"/>
<comment type="caution">
    <text evidence="1">The sequence shown here is derived from an EMBL/GenBank/DDBJ whole genome shotgun (WGS) entry which is preliminary data.</text>
</comment>
<proteinExistence type="predicted"/>
<gene>
    <name evidence="1" type="ORF">CLV67_12117</name>
</gene>
<keyword evidence="2" id="KW-1185">Reference proteome</keyword>
<name>A0A2T0K074_9ACTN</name>
<dbReference type="Proteomes" id="UP000239415">
    <property type="component" value="Unassembled WGS sequence"/>
</dbReference>
<dbReference type="RefSeq" id="WP_146169453.1">
    <property type="nucleotide sequence ID" value="NZ_BOMO01000088.1"/>
</dbReference>